<sequence length="70" mass="7807">MLSNCEDEASLGVTARHDLLRLKMTLEMKKVDNDSVVGLVNDEATFGLVARYHLLEVEDEDDGRLEDDGV</sequence>
<reference evidence="1 2" key="1">
    <citation type="submission" date="2024-01" db="EMBL/GenBank/DDBJ databases">
        <authorList>
            <person name="Waweru B."/>
        </authorList>
    </citation>
    <scope>NUCLEOTIDE SEQUENCE [LARGE SCALE GENOMIC DNA]</scope>
</reference>
<dbReference type="AlphaFoldDB" id="A0AAV1SRD8"/>
<proteinExistence type="predicted"/>
<evidence type="ECO:0000313" key="1">
    <source>
        <dbReference type="EMBL" id="CAK7355411.1"/>
    </source>
</evidence>
<comment type="caution">
    <text evidence="1">The sequence shown here is derived from an EMBL/GenBank/DDBJ whole genome shotgun (WGS) entry which is preliminary data.</text>
</comment>
<dbReference type="EMBL" id="CAWUPB010001195">
    <property type="protein sequence ID" value="CAK7355411.1"/>
    <property type="molecule type" value="Genomic_DNA"/>
</dbReference>
<accession>A0AAV1SRD8</accession>
<dbReference type="Proteomes" id="UP001314170">
    <property type="component" value="Unassembled WGS sequence"/>
</dbReference>
<protein>
    <submittedName>
        <fullName evidence="1">Uncharacterized protein</fullName>
    </submittedName>
</protein>
<gene>
    <name evidence="1" type="ORF">DCAF_LOCUS25670</name>
</gene>
<organism evidence="1 2">
    <name type="scientific">Dovyalis caffra</name>
    <dbReference type="NCBI Taxonomy" id="77055"/>
    <lineage>
        <taxon>Eukaryota</taxon>
        <taxon>Viridiplantae</taxon>
        <taxon>Streptophyta</taxon>
        <taxon>Embryophyta</taxon>
        <taxon>Tracheophyta</taxon>
        <taxon>Spermatophyta</taxon>
        <taxon>Magnoliopsida</taxon>
        <taxon>eudicotyledons</taxon>
        <taxon>Gunneridae</taxon>
        <taxon>Pentapetalae</taxon>
        <taxon>rosids</taxon>
        <taxon>fabids</taxon>
        <taxon>Malpighiales</taxon>
        <taxon>Salicaceae</taxon>
        <taxon>Flacourtieae</taxon>
        <taxon>Dovyalis</taxon>
    </lineage>
</organism>
<name>A0AAV1SRD8_9ROSI</name>
<evidence type="ECO:0000313" key="2">
    <source>
        <dbReference type="Proteomes" id="UP001314170"/>
    </source>
</evidence>
<keyword evidence="2" id="KW-1185">Reference proteome</keyword>